<organism evidence="1 2">
    <name type="scientific">Flavilitoribacter nigricans (strain ATCC 23147 / DSM 23189 / NBRC 102662 / NCIMB 1420 / SS-2)</name>
    <name type="common">Lewinella nigricans</name>
    <dbReference type="NCBI Taxonomy" id="1122177"/>
    <lineage>
        <taxon>Bacteria</taxon>
        <taxon>Pseudomonadati</taxon>
        <taxon>Bacteroidota</taxon>
        <taxon>Saprospiria</taxon>
        <taxon>Saprospirales</taxon>
        <taxon>Lewinellaceae</taxon>
        <taxon>Flavilitoribacter</taxon>
    </lineage>
</organism>
<dbReference type="InterPro" id="IPR009057">
    <property type="entry name" value="Homeodomain-like_sf"/>
</dbReference>
<dbReference type="Pfam" id="PF01527">
    <property type="entry name" value="HTH_Tnp_1"/>
    <property type="match status" value="1"/>
</dbReference>
<comment type="caution">
    <text evidence="1">The sequence shown here is derived from an EMBL/GenBank/DDBJ whole genome shotgun (WGS) entry which is preliminary data.</text>
</comment>
<protein>
    <recommendedName>
        <fullName evidence="3">Transposase</fullName>
    </recommendedName>
</protein>
<accession>A0A2D0N0S1</accession>
<keyword evidence="2" id="KW-1185">Reference proteome</keyword>
<evidence type="ECO:0000313" key="1">
    <source>
        <dbReference type="EMBL" id="PHN01313.1"/>
    </source>
</evidence>
<name>A0A2D0N0S1_FLAN2</name>
<sequence length="147" mass="17772">MHSKNLKFRHMKKSKKTRSYLRERRYFSEDFRRSRVKEYDEGQTSVSEICRVYGVTKSAVYKWIKKYSPHYQKSITKVVEEKSETQKRLALEQKVKELEQFIGRQQVQLSYYERLLATAEQRYNIELEKNSDWKSSNGFSHTDPNTK</sequence>
<dbReference type="GO" id="GO:0006313">
    <property type="term" value="P:DNA transposition"/>
    <property type="evidence" value="ECO:0007669"/>
    <property type="project" value="InterPro"/>
</dbReference>
<dbReference type="InterPro" id="IPR002514">
    <property type="entry name" value="Transposase_8"/>
</dbReference>
<dbReference type="EMBL" id="PDUD01000057">
    <property type="protein sequence ID" value="PHN01313.1"/>
    <property type="molecule type" value="Genomic_DNA"/>
</dbReference>
<evidence type="ECO:0008006" key="3">
    <source>
        <dbReference type="Google" id="ProtNLM"/>
    </source>
</evidence>
<dbReference type="Gene3D" id="1.10.10.10">
    <property type="entry name" value="Winged helix-like DNA-binding domain superfamily/Winged helix DNA-binding domain"/>
    <property type="match status" value="1"/>
</dbReference>
<evidence type="ECO:0000313" key="2">
    <source>
        <dbReference type="Proteomes" id="UP000223913"/>
    </source>
</evidence>
<dbReference type="InterPro" id="IPR036388">
    <property type="entry name" value="WH-like_DNA-bd_sf"/>
</dbReference>
<dbReference type="GO" id="GO:0004803">
    <property type="term" value="F:transposase activity"/>
    <property type="evidence" value="ECO:0007669"/>
    <property type="project" value="InterPro"/>
</dbReference>
<dbReference type="OrthoDB" id="1452931at2"/>
<dbReference type="Proteomes" id="UP000223913">
    <property type="component" value="Unassembled WGS sequence"/>
</dbReference>
<proteinExistence type="predicted"/>
<gene>
    <name evidence="1" type="ORF">CRP01_37780</name>
</gene>
<dbReference type="GO" id="GO:0003677">
    <property type="term" value="F:DNA binding"/>
    <property type="evidence" value="ECO:0007669"/>
    <property type="project" value="InterPro"/>
</dbReference>
<dbReference type="SUPFAM" id="SSF46689">
    <property type="entry name" value="Homeodomain-like"/>
    <property type="match status" value="1"/>
</dbReference>
<dbReference type="AlphaFoldDB" id="A0A2D0N0S1"/>
<reference evidence="1 2" key="1">
    <citation type="submission" date="2017-10" db="EMBL/GenBank/DDBJ databases">
        <title>The draft genome sequence of Lewinella nigricans NBRC 102662.</title>
        <authorList>
            <person name="Wang K."/>
        </authorList>
    </citation>
    <scope>NUCLEOTIDE SEQUENCE [LARGE SCALE GENOMIC DNA]</scope>
    <source>
        <strain evidence="1 2">NBRC 102662</strain>
    </source>
</reference>